<dbReference type="PANTHER" id="PTHR22951:SF19">
    <property type="entry name" value="OS08G0467300 PROTEIN"/>
    <property type="match status" value="1"/>
</dbReference>
<dbReference type="InterPro" id="IPR014712">
    <property type="entry name" value="ANTH_dom_sf"/>
</dbReference>
<dbReference type="AlphaFoldDB" id="A0A2G5F6R4"/>
<dbReference type="GO" id="GO:0006900">
    <property type="term" value="P:vesicle budding from membrane"/>
    <property type="evidence" value="ECO:0007669"/>
    <property type="project" value="TreeGrafter"/>
</dbReference>
<dbReference type="SUPFAM" id="SSF89009">
    <property type="entry name" value="GAT-like domain"/>
    <property type="match status" value="1"/>
</dbReference>
<dbReference type="InterPro" id="IPR011417">
    <property type="entry name" value="ANTH_dom"/>
</dbReference>
<dbReference type="Gene3D" id="1.20.58.150">
    <property type="entry name" value="ANTH domain"/>
    <property type="match status" value="1"/>
</dbReference>
<dbReference type="GO" id="GO:0000149">
    <property type="term" value="F:SNARE binding"/>
    <property type="evidence" value="ECO:0007669"/>
    <property type="project" value="TreeGrafter"/>
</dbReference>
<feature type="domain" description="ENTH" evidence="9">
    <location>
        <begin position="25"/>
        <end position="156"/>
    </location>
</feature>
<evidence type="ECO:0000256" key="4">
    <source>
        <dbReference type="ARBA" id="ARBA00022583"/>
    </source>
</evidence>
<dbReference type="InterPro" id="IPR045192">
    <property type="entry name" value="AP180-like"/>
</dbReference>
<name>A0A2G5F6R4_AQUCA</name>
<organism evidence="10 11">
    <name type="scientific">Aquilegia coerulea</name>
    <name type="common">Rocky mountain columbine</name>
    <dbReference type="NCBI Taxonomy" id="218851"/>
    <lineage>
        <taxon>Eukaryota</taxon>
        <taxon>Viridiplantae</taxon>
        <taxon>Streptophyta</taxon>
        <taxon>Embryophyta</taxon>
        <taxon>Tracheophyta</taxon>
        <taxon>Spermatophyta</taxon>
        <taxon>Magnoliopsida</taxon>
        <taxon>Ranunculales</taxon>
        <taxon>Ranunculaceae</taxon>
        <taxon>Thalictroideae</taxon>
        <taxon>Aquilegia</taxon>
    </lineage>
</organism>
<dbReference type="InterPro" id="IPR048050">
    <property type="entry name" value="ANTH_N_plant"/>
</dbReference>
<dbReference type="FunCoup" id="A0A2G5F6R4">
    <property type="interactions" value="65"/>
</dbReference>
<protein>
    <recommendedName>
        <fullName evidence="9">ENTH domain-containing protein</fullName>
    </recommendedName>
</protein>
<evidence type="ECO:0000256" key="5">
    <source>
        <dbReference type="ARBA" id="ARBA00023034"/>
    </source>
</evidence>
<reference evidence="10 11" key="1">
    <citation type="submission" date="2017-09" db="EMBL/GenBank/DDBJ databases">
        <title>WGS assembly of Aquilegia coerulea Goldsmith.</title>
        <authorList>
            <person name="Hodges S."/>
            <person name="Kramer E."/>
            <person name="Nordborg M."/>
            <person name="Tomkins J."/>
            <person name="Borevitz J."/>
            <person name="Derieg N."/>
            <person name="Yan J."/>
            <person name="Mihaltcheva S."/>
            <person name="Hayes R.D."/>
            <person name="Rokhsar D."/>
        </authorList>
    </citation>
    <scope>NUCLEOTIDE SEQUENCE [LARGE SCALE GENOMIC DNA]</scope>
    <source>
        <strain evidence="11">cv. Goldsmith</strain>
    </source>
</reference>
<keyword evidence="8" id="KW-0968">Cytoplasmic vesicle</keyword>
<dbReference type="GO" id="GO:0032050">
    <property type="term" value="F:clathrin heavy chain binding"/>
    <property type="evidence" value="ECO:0007669"/>
    <property type="project" value="TreeGrafter"/>
</dbReference>
<dbReference type="SUPFAM" id="SSF48464">
    <property type="entry name" value="ENTH/VHS domain"/>
    <property type="match status" value="1"/>
</dbReference>
<sequence length="408" mass="46984">MRLWKRASALLKDRNSIYLAKLSRNKSFRNPELEEAVIKATSHNESSVDYKNAQRIFTWIRTSSKFVRPVIWALATRMEKTRYWVVALKGLMLMHGIFCCKVPAVRKIGRLPFDFHNFTDGYSNSPRTWGLSAFVRAYFAFLDQKSVIDTFEEEEGSKWREKSLMQTLEGLQKSQGLLDLLLQVKPYSDGWSDVLVLEAMDCIVIEIFDVYSKICNGIAGVLIRIYTASQVEAEMALNVLHKATAQGAELDSYFEFCRHIGVLNASEFPRIEKIPDDDIRDLERLIHGVSKKRNMDDSCIKEKENKTMKTFKDDDSMVLSNTVVTDNWVVFEDEFKVDEERREAYVTVEDTTNYVDPFAASINVPPLLYDSNNYSTNSNSLLHTQQHYNPFHEALLTAGYQRNVILSL</sequence>
<dbReference type="GO" id="GO:0005905">
    <property type="term" value="C:clathrin-coated pit"/>
    <property type="evidence" value="ECO:0007669"/>
    <property type="project" value="UniProtKB-SubCell"/>
</dbReference>
<dbReference type="CDD" id="cd16987">
    <property type="entry name" value="ANTH_N_AP180_plant"/>
    <property type="match status" value="1"/>
</dbReference>
<dbReference type="Gene3D" id="1.25.40.90">
    <property type="match status" value="1"/>
</dbReference>
<dbReference type="InterPro" id="IPR008942">
    <property type="entry name" value="ENTH_VHS"/>
</dbReference>
<dbReference type="Pfam" id="PF07651">
    <property type="entry name" value="ANTH"/>
    <property type="match status" value="1"/>
</dbReference>
<evidence type="ECO:0000256" key="3">
    <source>
        <dbReference type="ARBA" id="ARBA00004600"/>
    </source>
</evidence>
<keyword evidence="4" id="KW-0254">Endocytosis</keyword>
<dbReference type="OrthoDB" id="682511at2759"/>
<dbReference type="GO" id="GO:0005546">
    <property type="term" value="F:phosphatidylinositol-4,5-bisphosphate binding"/>
    <property type="evidence" value="ECO:0007669"/>
    <property type="project" value="TreeGrafter"/>
</dbReference>
<dbReference type="FunFam" id="1.25.40.90:FF:000027">
    <property type="entry name" value="Putative clathrin assembly protein"/>
    <property type="match status" value="1"/>
</dbReference>
<dbReference type="GO" id="GO:0030136">
    <property type="term" value="C:clathrin-coated vesicle"/>
    <property type="evidence" value="ECO:0007669"/>
    <property type="project" value="UniProtKB-SubCell"/>
</dbReference>
<keyword evidence="5" id="KW-0333">Golgi apparatus</keyword>
<evidence type="ECO:0000256" key="1">
    <source>
        <dbReference type="ARBA" id="ARBA00004132"/>
    </source>
</evidence>
<evidence type="ECO:0000259" key="9">
    <source>
        <dbReference type="PROSITE" id="PS50942"/>
    </source>
</evidence>
<dbReference type="EMBL" id="KZ305019">
    <property type="protein sequence ID" value="PIA63679.1"/>
    <property type="molecule type" value="Genomic_DNA"/>
</dbReference>
<dbReference type="STRING" id="218851.A0A2G5F6R4"/>
<dbReference type="PANTHER" id="PTHR22951">
    <property type="entry name" value="CLATHRIN ASSEMBLY PROTEIN"/>
    <property type="match status" value="1"/>
</dbReference>
<keyword evidence="7" id="KW-0168">Coated pit</keyword>
<dbReference type="GO" id="GO:0072583">
    <property type="term" value="P:clathrin-dependent endocytosis"/>
    <property type="evidence" value="ECO:0007669"/>
    <property type="project" value="InterPro"/>
</dbReference>
<dbReference type="PROSITE" id="PS50942">
    <property type="entry name" value="ENTH"/>
    <property type="match status" value="1"/>
</dbReference>
<evidence type="ECO:0000313" key="10">
    <source>
        <dbReference type="EMBL" id="PIA63679.1"/>
    </source>
</evidence>
<dbReference type="GO" id="GO:0005794">
    <property type="term" value="C:Golgi apparatus"/>
    <property type="evidence" value="ECO:0007669"/>
    <property type="project" value="UniProtKB-SubCell"/>
</dbReference>
<proteinExistence type="predicted"/>
<keyword evidence="6" id="KW-0472">Membrane</keyword>
<evidence type="ECO:0000313" key="11">
    <source>
        <dbReference type="Proteomes" id="UP000230069"/>
    </source>
</evidence>
<gene>
    <name evidence="10" type="ORF">AQUCO_00201195v1</name>
</gene>
<evidence type="ECO:0000256" key="6">
    <source>
        <dbReference type="ARBA" id="ARBA00023136"/>
    </source>
</evidence>
<accession>A0A2G5F6R4</accession>
<dbReference type="Proteomes" id="UP000230069">
    <property type="component" value="Unassembled WGS sequence"/>
</dbReference>
<keyword evidence="11" id="KW-1185">Reference proteome</keyword>
<evidence type="ECO:0000256" key="8">
    <source>
        <dbReference type="ARBA" id="ARBA00023329"/>
    </source>
</evidence>
<dbReference type="GO" id="GO:0005545">
    <property type="term" value="F:1-phosphatidylinositol binding"/>
    <property type="evidence" value="ECO:0007669"/>
    <property type="project" value="InterPro"/>
</dbReference>
<evidence type="ECO:0000256" key="2">
    <source>
        <dbReference type="ARBA" id="ARBA00004555"/>
    </source>
</evidence>
<dbReference type="SMART" id="SM00273">
    <property type="entry name" value="ENTH"/>
    <property type="match status" value="1"/>
</dbReference>
<comment type="subcellular location">
    <subcellularLocation>
        <location evidence="1">Cytoplasmic vesicle</location>
        <location evidence="1">Clathrin-coated vesicle</location>
    </subcellularLocation>
    <subcellularLocation>
        <location evidence="2">Golgi apparatus</location>
    </subcellularLocation>
    <subcellularLocation>
        <location evidence="3">Membrane</location>
        <location evidence="3">Clathrin-coated pit</location>
    </subcellularLocation>
</comment>
<dbReference type="GO" id="GO:0048268">
    <property type="term" value="P:clathrin coat assembly"/>
    <property type="evidence" value="ECO:0007669"/>
    <property type="project" value="InterPro"/>
</dbReference>
<evidence type="ECO:0000256" key="7">
    <source>
        <dbReference type="ARBA" id="ARBA00023176"/>
    </source>
</evidence>
<dbReference type="InterPro" id="IPR013809">
    <property type="entry name" value="ENTH"/>
</dbReference>
<dbReference type="InParanoid" id="A0A2G5F6R4"/>